<feature type="region of interest" description="Disordered" evidence="4">
    <location>
        <begin position="663"/>
        <end position="688"/>
    </location>
</feature>
<dbReference type="Proteomes" id="UP001295794">
    <property type="component" value="Unassembled WGS sequence"/>
</dbReference>
<feature type="compositionally biased region" description="Basic and acidic residues" evidence="4">
    <location>
        <begin position="350"/>
        <end position="365"/>
    </location>
</feature>
<evidence type="ECO:0000256" key="1">
    <source>
        <dbReference type="ARBA" id="ARBA00023125"/>
    </source>
</evidence>
<feature type="DNA-binding region" description="HMG box" evidence="3">
    <location>
        <begin position="132"/>
        <end position="201"/>
    </location>
</feature>
<gene>
    <name evidence="6" type="ORF">MYCIT1_LOCUS3472</name>
</gene>
<dbReference type="InterPro" id="IPR051356">
    <property type="entry name" value="SOX/SOX-like_TF"/>
</dbReference>
<dbReference type="Gene3D" id="1.10.30.10">
    <property type="entry name" value="High mobility group box domain"/>
    <property type="match status" value="1"/>
</dbReference>
<dbReference type="GO" id="GO:0000978">
    <property type="term" value="F:RNA polymerase II cis-regulatory region sequence-specific DNA binding"/>
    <property type="evidence" value="ECO:0007669"/>
    <property type="project" value="TreeGrafter"/>
</dbReference>
<feature type="region of interest" description="Disordered" evidence="4">
    <location>
        <begin position="741"/>
        <end position="762"/>
    </location>
</feature>
<keyword evidence="7" id="KW-1185">Reference proteome</keyword>
<evidence type="ECO:0000256" key="4">
    <source>
        <dbReference type="SAM" id="MobiDB-lite"/>
    </source>
</evidence>
<feature type="compositionally biased region" description="Polar residues" evidence="4">
    <location>
        <begin position="439"/>
        <end position="451"/>
    </location>
</feature>
<feature type="region of interest" description="Disordered" evidence="4">
    <location>
        <begin position="512"/>
        <end position="565"/>
    </location>
</feature>
<keyword evidence="1 3" id="KW-0238">DNA-binding</keyword>
<name>A0AAD2GX38_9AGAR</name>
<dbReference type="GO" id="GO:0005634">
    <property type="term" value="C:nucleus"/>
    <property type="evidence" value="ECO:0007669"/>
    <property type="project" value="UniProtKB-UniRule"/>
</dbReference>
<dbReference type="InterPro" id="IPR036910">
    <property type="entry name" value="HMG_box_dom_sf"/>
</dbReference>
<feature type="compositionally biased region" description="Low complexity" evidence="4">
    <location>
        <begin position="460"/>
        <end position="474"/>
    </location>
</feature>
<reference evidence="6" key="1">
    <citation type="submission" date="2023-11" db="EMBL/GenBank/DDBJ databases">
        <authorList>
            <person name="De Vega J J."/>
            <person name="De Vega J J."/>
        </authorList>
    </citation>
    <scope>NUCLEOTIDE SEQUENCE</scope>
</reference>
<dbReference type="InterPro" id="IPR009071">
    <property type="entry name" value="HMG_box_dom"/>
</dbReference>
<dbReference type="Pfam" id="PF00505">
    <property type="entry name" value="HMG_box"/>
    <property type="match status" value="1"/>
</dbReference>
<dbReference type="SUPFAM" id="SSF47095">
    <property type="entry name" value="HMG-box"/>
    <property type="match status" value="1"/>
</dbReference>
<dbReference type="GO" id="GO:0000981">
    <property type="term" value="F:DNA-binding transcription factor activity, RNA polymerase II-specific"/>
    <property type="evidence" value="ECO:0007669"/>
    <property type="project" value="TreeGrafter"/>
</dbReference>
<evidence type="ECO:0000313" key="6">
    <source>
        <dbReference type="EMBL" id="CAK5263807.1"/>
    </source>
</evidence>
<evidence type="ECO:0000313" key="7">
    <source>
        <dbReference type="Proteomes" id="UP001295794"/>
    </source>
</evidence>
<feature type="region of interest" description="Disordered" evidence="4">
    <location>
        <begin position="265"/>
        <end position="365"/>
    </location>
</feature>
<feature type="compositionally biased region" description="Polar residues" evidence="4">
    <location>
        <begin position="674"/>
        <end position="686"/>
    </location>
</feature>
<feature type="region of interest" description="Disordered" evidence="4">
    <location>
        <begin position="400"/>
        <end position="475"/>
    </location>
</feature>
<dbReference type="PANTHER" id="PTHR45789:SF2">
    <property type="entry name" value="FI18025P1"/>
    <property type="match status" value="1"/>
</dbReference>
<comment type="caution">
    <text evidence="6">The sequence shown here is derived from an EMBL/GenBank/DDBJ whole genome shotgun (WGS) entry which is preliminary data.</text>
</comment>
<organism evidence="6 7">
    <name type="scientific">Mycena citricolor</name>
    <dbReference type="NCBI Taxonomy" id="2018698"/>
    <lineage>
        <taxon>Eukaryota</taxon>
        <taxon>Fungi</taxon>
        <taxon>Dikarya</taxon>
        <taxon>Basidiomycota</taxon>
        <taxon>Agaricomycotina</taxon>
        <taxon>Agaricomycetes</taxon>
        <taxon>Agaricomycetidae</taxon>
        <taxon>Agaricales</taxon>
        <taxon>Marasmiineae</taxon>
        <taxon>Mycenaceae</taxon>
        <taxon>Mycena</taxon>
    </lineage>
</organism>
<proteinExistence type="predicted"/>
<feature type="compositionally biased region" description="Basic and acidic residues" evidence="4">
    <location>
        <begin position="751"/>
        <end position="762"/>
    </location>
</feature>
<dbReference type="PANTHER" id="PTHR45789">
    <property type="entry name" value="FI18025P1"/>
    <property type="match status" value="1"/>
</dbReference>
<feature type="region of interest" description="Disordered" evidence="4">
    <location>
        <begin position="27"/>
        <end position="48"/>
    </location>
</feature>
<dbReference type="CDD" id="cd01389">
    <property type="entry name" value="HMG-box_ROX1-like"/>
    <property type="match status" value="1"/>
</dbReference>
<feature type="compositionally biased region" description="Polar residues" evidence="4">
    <location>
        <begin position="207"/>
        <end position="219"/>
    </location>
</feature>
<keyword evidence="2 3" id="KW-0539">Nucleus</keyword>
<protein>
    <recommendedName>
        <fullName evidence="5">HMG box domain-containing protein</fullName>
    </recommendedName>
</protein>
<evidence type="ECO:0000256" key="2">
    <source>
        <dbReference type="ARBA" id="ARBA00023242"/>
    </source>
</evidence>
<dbReference type="SMART" id="SM00398">
    <property type="entry name" value="HMG"/>
    <property type="match status" value="1"/>
</dbReference>
<accession>A0AAD2GX38</accession>
<sequence>MPPVRLREPRLLYSSFSADEGKKVGVLEDADEGAVGTEADADDADDMPPLVDATALPDADWSHVAAQESMMSSIDFSSVTFANRTPGPFASTSAAVSTSLNGFDDGLVDQIDFDTDLPPVSKAAERRAPSYIPRPPNAFILFRSHFIRTQSVPERVEGNHSVLSKIVGKYWKALQPEERAQWEDKARAAQAEHRRRYPDWRFRPGNVSKSTTFIMNTGQPRGRRKGRIKDDGGGEPPPPPPPANTASDEAADEDTVAPNDVAVTLANDELEERGRSKKRRATTSASASPTVVRPTTGPITRSGRTRATTVTVTPPTVKSPKSKSRVAVVKGKGKGKARALSQDAVVKTQEASETKEEKDKRDRDNARCEKIANLLVEGKSGPALAAAVAAWDADQSRVDLEQHHKRRRSSSAEGLVAVPKLIRRPSSGASSAEEDFHLTTPTYDESKSTFSPWGPPSSPYPQQMSPTSPYTPSSPFLPHQSPVPAQVQAYAPTSFPPDVPLTQMFKRSSSAPCRGRASCPDGHTQHTAGLSVPSVGPMITPATQRGPDPVYTQEQQQPWAPGHTRRDTISLPVMQQEYFQSLPVSVSEYRPPGHASYPDPTHVPVHPGPGPNVRYRETATSSAWWHRARETHDIETDYSPAEENGWGDRGLGSFSVSLPPFSVTGADGDVEQQAGRQATPSPTMSAHASPLQVKMDIPAQFSISNFSSLSGWAGPHQDQHRSRAAAPASSWNAFSGYVFPPKDASASSPTDDYHTGSDWGHH</sequence>
<dbReference type="EMBL" id="CAVNYO010000045">
    <property type="protein sequence ID" value="CAK5263807.1"/>
    <property type="molecule type" value="Genomic_DNA"/>
</dbReference>
<dbReference type="AlphaFoldDB" id="A0AAD2GX38"/>
<feature type="compositionally biased region" description="Low complexity" evidence="4">
    <location>
        <begin position="300"/>
        <end position="330"/>
    </location>
</feature>
<evidence type="ECO:0000259" key="5">
    <source>
        <dbReference type="PROSITE" id="PS50118"/>
    </source>
</evidence>
<feature type="domain" description="HMG box" evidence="5">
    <location>
        <begin position="132"/>
        <end position="201"/>
    </location>
</feature>
<evidence type="ECO:0000256" key="3">
    <source>
        <dbReference type="PROSITE-ProRule" id="PRU00267"/>
    </source>
</evidence>
<dbReference type="PROSITE" id="PS50118">
    <property type="entry name" value="HMG_BOX_2"/>
    <property type="match status" value="1"/>
</dbReference>
<feature type="region of interest" description="Disordered" evidence="4">
    <location>
        <begin position="200"/>
        <end position="253"/>
    </location>
</feature>